<feature type="compositionally biased region" description="Basic and acidic residues" evidence="15">
    <location>
        <begin position="382"/>
        <end position="391"/>
    </location>
</feature>
<dbReference type="GO" id="GO:0000785">
    <property type="term" value="C:chromatin"/>
    <property type="evidence" value="ECO:0007669"/>
    <property type="project" value="TreeGrafter"/>
</dbReference>
<feature type="domain" description="JmjC" evidence="17">
    <location>
        <begin position="139"/>
        <end position="305"/>
    </location>
</feature>
<dbReference type="GO" id="GO:0046872">
    <property type="term" value="F:metal ion binding"/>
    <property type="evidence" value="ECO:0007669"/>
    <property type="project" value="UniProtKB-KW"/>
</dbReference>
<evidence type="ECO:0000256" key="11">
    <source>
        <dbReference type="ARBA" id="ARBA00023163"/>
    </source>
</evidence>
<dbReference type="FunFam" id="2.60.120.650:FF:000048">
    <property type="entry name" value="Lysine-specific demethylase 4A"/>
    <property type="match status" value="1"/>
</dbReference>
<sequence length="474" mass="54695">MAQQQNPRIMVFRPTYEEFQDFPKYIDYMESKGAHKAGLAKVIPPHEWVPRKKGYDLDNIDMVIPAPICQIVSGKQGLYTQFNVQRRPITVKEFHRLANSERFATPKYFDYEDLERKFWKNVTYVSPMYGADIMGTLTDPDQKYWNINSLGTILDYVNKDYGKTIAGVNTAYLYFGMWKTTFAWHTEDMELYSINFLHFGAPKTWYAIPPSHGRKLEKLANSIFVEQYNECNAYLRHKMTLISPQVLKQNNIPFNKITQEPGEIMITFPFGYHAGFNHGFNCAESTNFASERWIEYGKRATKCLCRKDMVKISMETFVKRFQPDRYEKWLKGEDYGCHPEEPGKIYAAPKPVLPKNFKSKFVFEDSSSEQKRGCAPLQISKCTKDEKHQETSDSSSVGYSSPEKLSDASSVDSSPSSTNLNTSPCDLNLIWEKLDEQDIQRGVATNLIPNGVVKNNKRMRFETRTIGVGHENED</sequence>
<evidence type="ECO:0000259" key="17">
    <source>
        <dbReference type="PROSITE" id="PS51184"/>
    </source>
</evidence>
<dbReference type="PROSITE" id="PS51183">
    <property type="entry name" value="JMJN"/>
    <property type="match status" value="1"/>
</dbReference>
<reference evidence="19" key="2">
    <citation type="submission" date="2018-07" db="EMBL/GenBank/DDBJ databases">
        <authorList>
            <person name="Quirk P.G."/>
            <person name="Krulwich T.A."/>
        </authorList>
    </citation>
    <scope>NUCLEOTIDE SEQUENCE</scope>
</reference>
<dbReference type="PANTHER" id="PTHR10694">
    <property type="entry name" value="LYSINE-SPECIFIC DEMETHYLASE"/>
    <property type="match status" value="1"/>
</dbReference>
<evidence type="ECO:0000313" key="18">
    <source>
        <dbReference type="EMBL" id="SSW98240.1"/>
    </source>
</evidence>
<keyword evidence="7" id="KW-0223">Dioxygenase</keyword>
<organism evidence="18">
    <name type="scientific">Culicoides sonorensis</name>
    <name type="common">Biting midge</name>
    <dbReference type="NCBI Taxonomy" id="179676"/>
    <lineage>
        <taxon>Eukaryota</taxon>
        <taxon>Metazoa</taxon>
        <taxon>Ecdysozoa</taxon>
        <taxon>Arthropoda</taxon>
        <taxon>Hexapoda</taxon>
        <taxon>Insecta</taxon>
        <taxon>Pterygota</taxon>
        <taxon>Neoptera</taxon>
        <taxon>Endopterygota</taxon>
        <taxon>Diptera</taxon>
        <taxon>Nematocera</taxon>
        <taxon>Chironomoidea</taxon>
        <taxon>Ceratopogonidae</taxon>
        <taxon>Ceratopogoninae</taxon>
        <taxon>Culicoides</taxon>
        <taxon>Monoculicoides</taxon>
    </lineage>
</organism>
<evidence type="ECO:0000256" key="7">
    <source>
        <dbReference type="ARBA" id="ARBA00022964"/>
    </source>
</evidence>
<keyword evidence="5" id="KW-0862">Zinc</keyword>
<dbReference type="GO" id="GO:0048512">
    <property type="term" value="P:circadian behavior"/>
    <property type="evidence" value="ECO:0007669"/>
    <property type="project" value="UniProtKB-ARBA"/>
</dbReference>
<evidence type="ECO:0000256" key="2">
    <source>
        <dbReference type="ARBA" id="ARBA00009711"/>
    </source>
</evidence>
<feature type="region of interest" description="Disordered" evidence="15">
    <location>
        <begin position="380"/>
        <end position="422"/>
    </location>
</feature>
<dbReference type="PANTHER" id="PTHR10694:SF129">
    <property type="entry name" value="LYSINE-SPECIFIC DEMETHYLASE 4B-RELATED"/>
    <property type="match status" value="1"/>
</dbReference>
<dbReference type="GO" id="GO:0005634">
    <property type="term" value="C:nucleus"/>
    <property type="evidence" value="ECO:0007669"/>
    <property type="project" value="TreeGrafter"/>
</dbReference>
<evidence type="ECO:0000259" key="16">
    <source>
        <dbReference type="PROSITE" id="PS51183"/>
    </source>
</evidence>
<dbReference type="InterPro" id="IPR003349">
    <property type="entry name" value="JmjN"/>
</dbReference>
<reference evidence="18" key="1">
    <citation type="submission" date="2018-04" db="EMBL/GenBank/DDBJ databases">
        <authorList>
            <person name="Go L.Y."/>
            <person name="Mitchell J.A."/>
        </authorList>
    </citation>
    <scope>NUCLEOTIDE SEQUENCE</scope>
    <source>
        <tissue evidence="18">Whole organism</tissue>
    </source>
</reference>
<dbReference type="GO" id="GO:0140684">
    <property type="term" value="F:histone H3K9me2/H3K9me3 demethylase activity"/>
    <property type="evidence" value="ECO:0007669"/>
    <property type="project" value="UniProtKB-EC"/>
</dbReference>
<dbReference type="EMBL" id="UFQT01000040">
    <property type="protein sequence ID" value="SSX18626.1"/>
    <property type="molecule type" value="Genomic_DNA"/>
</dbReference>
<dbReference type="PROSITE" id="PS51184">
    <property type="entry name" value="JMJC"/>
    <property type="match status" value="1"/>
</dbReference>
<evidence type="ECO:0000256" key="14">
    <source>
        <dbReference type="ARBA" id="ARBA00053408"/>
    </source>
</evidence>
<evidence type="ECO:0000256" key="1">
    <source>
        <dbReference type="ARBA" id="ARBA00001954"/>
    </source>
</evidence>
<evidence type="ECO:0000256" key="13">
    <source>
        <dbReference type="ARBA" id="ARBA00049349"/>
    </source>
</evidence>
<dbReference type="Gene3D" id="2.60.120.650">
    <property type="entry name" value="Cupin"/>
    <property type="match status" value="1"/>
</dbReference>
<keyword evidence="10" id="KW-0805">Transcription regulation</keyword>
<evidence type="ECO:0000256" key="4">
    <source>
        <dbReference type="ARBA" id="ARBA00022723"/>
    </source>
</evidence>
<keyword evidence="8" id="KW-0560">Oxidoreductase</keyword>
<dbReference type="Pfam" id="PF02373">
    <property type="entry name" value="JmjC"/>
    <property type="match status" value="1"/>
</dbReference>
<dbReference type="GO" id="GO:0010468">
    <property type="term" value="P:regulation of gene expression"/>
    <property type="evidence" value="ECO:0007669"/>
    <property type="project" value="TreeGrafter"/>
</dbReference>
<dbReference type="SMART" id="SM00558">
    <property type="entry name" value="JmjC"/>
    <property type="match status" value="1"/>
</dbReference>
<evidence type="ECO:0000256" key="9">
    <source>
        <dbReference type="ARBA" id="ARBA00023004"/>
    </source>
</evidence>
<dbReference type="AlphaFoldDB" id="A0A336KAZ1"/>
<feature type="domain" description="JmjN" evidence="16">
    <location>
        <begin position="9"/>
        <end position="51"/>
    </location>
</feature>
<evidence type="ECO:0000256" key="10">
    <source>
        <dbReference type="ARBA" id="ARBA00023015"/>
    </source>
</evidence>
<keyword evidence="6" id="KW-0156">Chromatin regulator</keyword>
<evidence type="ECO:0000313" key="19">
    <source>
        <dbReference type="EMBL" id="SSX18626.1"/>
    </source>
</evidence>
<dbReference type="Pfam" id="PF02375">
    <property type="entry name" value="JmjN"/>
    <property type="match status" value="1"/>
</dbReference>
<comment type="similarity">
    <text evidence="2">Belongs to the JHDM3 histone demethylase family.</text>
</comment>
<keyword evidence="9" id="KW-0408">Iron</keyword>
<keyword evidence="11" id="KW-0804">Transcription</keyword>
<accession>A0A336KAZ1</accession>
<dbReference type="EMBL" id="UFQS01000040">
    <property type="protein sequence ID" value="SSW98240.1"/>
    <property type="molecule type" value="Genomic_DNA"/>
</dbReference>
<comment type="catalytic activity">
    <reaction evidence="13">
        <text>N(6),N(6),N(6)-trimethyl-L-lysyl(9)-[histone H3] + 2 2-oxoglutarate + 2 O2 = N(6)-methyl-L-lysyl(9)-[histone H3] + 2 formaldehyde + 2 succinate + 2 CO2</text>
        <dbReference type="Rhea" id="RHEA:60200"/>
        <dbReference type="Rhea" id="RHEA-COMP:15538"/>
        <dbReference type="Rhea" id="RHEA-COMP:15542"/>
        <dbReference type="ChEBI" id="CHEBI:15379"/>
        <dbReference type="ChEBI" id="CHEBI:16526"/>
        <dbReference type="ChEBI" id="CHEBI:16810"/>
        <dbReference type="ChEBI" id="CHEBI:16842"/>
        <dbReference type="ChEBI" id="CHEBI:30031"/>
        <dbReference type="ChEBI" id="CHEBI:61929"/>
        <dbReference type="ChEBI" id="CHEBI:61961"/>
        <dbReference type="EC" id="1.14.11.66"/>
    </reaction>
</comment>
<evidence type="ECO:0000256" key="12">
    <source>
        <dbReference type="ARBA" id="ARBA00023242"/>
    </source>
</evidence>
<dbReference type="VEuPathDB" id="VectorBase:CSON010162"/>
<dbReference type="OMA" id="RASICKC"/>
<dbReference type="InterPro" id="IPR003347">
    <property type="entry name" value="JmjC_dom"/>
</dbReference>
<comment type="function">
    <text evidence="14">Probable histone demethylase that specifically demethylates 'Lys-9' and 'Lys-36' residues of histone H3, thereby playing a central role in histone code. Demethylation of Lys residue generates formaldehyde and succinate.</text>
</comment>
<name>A0A336KAZ1_CULSO</name>
<evidence type="ECO:0000256" key="3">
    <source>
        <dbReference type="ARBA" id="ARBA00012900"/>
    </source>
</evidence>
<keyword evidence="4" id="KW-0479">Metal-binding</keyword>
<protein>
    <recommendedName>
        <fullName evidence="3">[histone H3]-trimethyl-L-lysine(9) demethylase</fullName>
        <ecNumber evidence="3">1.14.11.66</ecNumber>
    </recommendedName>
</protein>
<comment type="cofactor">
    <cofactor evidence="1">
        <name>Fe(2+)</name>
        <dbReference type="ChEBI" id="CHEBI:29033"/>
    </cofactor>
</comment>
<dbReference type="GO" id="GO:0140681">
    <property type="term" value="F:histone H3K36me2/H3K36me3 demethylase activity"/>
    <property type="evidence" value="ECO:0007669"/>
    <property type="project" value="UniProtKB-ARBA"/>
</dbReference>
<dbReference type="SUPFAM" id="SSF51197">
    <property type="entry name" value="Clavaminate synthase-like"/>
    <property type="match status" value="1"/>
</dbReference>
<dbReference type="EC" id="1.14.11.66" evidence="3"/>
<evidence type="ECO:0000256" key="8">
    <source>
        <dbReference type="ARBA" id="ARBA00023002"/>
    </source>
</evidence>
<evidence type="ECO:0000256" key="5">
    <source>
        <dbReference type="ARBA" id="ARBA00022833"/>
    </source>
</evidence>
<feature type="compositionally biased region" description="Low complexity" evidence="15">
    <location>
        <begin position="407"/>
        <end position="422"/>
    </location>
</feature>
<gene>
    <name evidence="18" type="primary">CSON010162</name>
</gene>
<evidence type="ECO:0000256" key="15">
    <source>
        <dbReference type="SAM" id="MobiDB-lite"/>
    </source>
</evidence>
<evidence type="ECO:0000256" key="6">
    <source>
        <dbReference type="ARBA" id="ARBA00022853"/>
    </source>
</evidence>
<keyword evidence="12" id="KW-0539">Nucleus</keyword>
<proteinExistence type="inferred from homology"/>
<dbReference type="SMART" id="SM00545">
    <property type="entry name" value="JmjN"/>
    <property type="match status" value="1"/>
</dbReference>